<accession>A0ABV0UJK0</accession>
<evidence type="ECO:0000313" key="2">
    <source>
        <dbReference type="Proteomes" id="UP001482620"/>
    </source>
</evidence>
<name>A0ABV0UJK0_9TELE</name>
<dbReference type="Proteomes" id="UP001482620">
    <property type="component" value="Unassembled WGS sequence"/>
</dbReference>
<gene>
    <name evidence="1" type="ORF">ILYODFUR_022080</name>
</gene>
<protein>
    <submittedName>
        <fullName evidence="1">Uncharacterized protein</fullName>
    </submittedName>
</protein>
<sequence length="105" mass="12145">MVVAASCCGGAYVHKKEINKSKLMEKGMEQITWQSYVEENLQQTENVLCLGRRFISLQVADYTYSQGYNGYLHGQNELKAYPHHTLKIFISKHKNTNKTHRCFCL</sequence>
<evidence type="ECO:0000313" key="1">
    <source>
        <dbReference type="EMBL" id="MEQ2244916.1"/>
    </source>
</evidence>
<comment type="caution">
    <text evidence="1">The sequence shown here is derived from an EMBL/GenBank/DDBJ whole genome shotgun (WGS) entry which is preliminary data.</text>
</comment>
<keyword evidence="2" id="KW-1185">Reference proteome</keyword>
<dbReference type="EMBL" id="JAHRIQ010071922">
    <property type="protein sequence ID" value="MEQ2244916.1"/>
    <property type="molecule type" value="Genomic_DNA"/>
</dbReference>
<organism evidence="1 2">
    <name type="scientific">Ilyodon furcidens</name>
    <name type="common">goldbreast splitfin</name>
    <dbReference type="NCBI Taxonomy" id="33524"/>
    <lineage>
        <taxon>Eukaryota</taxon>
        <taxon>Metazoa</taxon>
        <taxon>Chordata</taxon>
        <taxon>Craniata</taxon>
        <taxon>Vertebrata</taxon>
        <taxon>Euteleostomi</taxon>
        <taxon>Actinopterygii</taxon>
        <taxon>Neopterygii</taxon>
        <taxon>Teleostei</taxon>
        <taxon>Neoteleostei</taxon>
        <taxon>Acanthomorphata</taxon>
        <taxon>Ovalentaria</taxon>
        <taxon>Atherinomorphae</taxon>
        <taxon>Cyprinodontiformes</taxon>
        <taxon>Goodeidae</taxon>
        <taxon>Ilyodon</taxon>
    </lineage>
</organism>
<reference evidence="1 2" key="1">
    <citation type="submission" date="2021-06" db="EMBL/GenBank/DDBJ databases">
        <authorList>
            <person name="Palmer J.M."/>
        </authorList>
    </citation>
    <scope>NUCLEOTIDE SEQUENCE [LARGE SCALE GENOMIC DNA]</scope>
    <source>
        <strain evidence="2">if_2019</strain>
        <tissue evidence="1">Muscle</tissue>
    </source>
</reference>
<proteinExistence type="predicted"/>